<evidence type="ECO:0000256" key="9">
    <source>
        <dbReference type="SAM" id="Phobius"/>
    </source>
</evidence>
<sequence length="355" mass="38965">MATQLGIGKSVAVLAVVVGCFSLLWPKIFFPMLQAVFYGTSPDTDTFAAEALRAASRDRNTNPRIREDMGQARPSDTARENRRGRPFPPVSMRTPPRPVAKTGGAMNLVMPLYTIGIVVFFVYTILQLACKKSPAESRTQTRVLPMDCPCEETIRQKLAARQLLRDYGGRQDKLPGSPAADASSFLRRGQRDQRDLEMEELRRRLANAEALVQELLLGREDPAEVPVARSLSPAVGRSIGILVKELTLQSQRQAGLERRQERCCGAGSPAHRATGVAERASESPHVERVDQCLRQRKVHGDPRPTCSCGAPLEGATVEDLESDCDDGSWGRDSEDYDAEPALGSNEEETCTRASC</sequence>
<evidence type="ECO:0000256" key="8">
    <source>
        <dbReference type="SAM" id="MobiDB-lite"/>
    </source>
</evidence>
<dbReference type="AlphaFoldDB" id="A0A6B0V937"/>
<evidence type="ECO:0000256" key="5">
    <source>
        <dbReference type="ARBA" id="ARBA00022989"/>
    </source>
</evidence>
<reference evidence="11" key="1">
    <citation type="submission" date="2019-12" db="EMBL/GenBank/DDBJ databases">
        <title>An insight into the sialome of adult female Ixodes ricinus ticks feeding for 6 days.</title>
        <authorList>
            <person name="Perner J."/>
            <person name="Ribeiro J.M.C."/>
        </authorList>
    </citation>
    <scope>NUCLEOTIDE SEQUENCE</scope>
    <source>
        <strain evidence="11">Semi-engorged</strain>
        <tissue evidence="11">Salivary glands</tissue>
    </source>
</reference>
<dbReference type="GO" id="GO:0008168">
    <property type="term" value="F:methyltransferase activity"/>
    <property type="evidence" value="ECO:0007669"/>
    <property type="project" value="UniProtKB-KW"/>
</dbReference>
<feature type="transmembrane region" description="Helical" evidence="9">
    <location>
        <begin position="105"/>
        <end position="126"/>
    </location>
</feature>
<keyword evidence="11" id="KW-0808">Transferase</keyword>
<protein>
    <submittedName>
        <fullName evidence="11">Putative histone-lysine n-methyltransferase h3 lysine-79 specific isoform x3</fullName>
    </submittedName>
</protein>
<evidence type="ECO:0000259" key="10">
    <source>
        <dbReference type="Pfam" id="PF15361"/>
    </source>
</evidence>
<keyword evidence="7" id="KW-0175">Coiled coil</keyword>
<evidence type="ECO:0000256" key="7">
    <source>
        <dbReference type="SAM" id="Coils"/>
    </source>
</evidence>
<evidence type="ECO:0000256" key="3">
    <source>
        <dbReference type="ARBA" id="ARBA00022692"/>
    </source>
</evidence>
<keyword evidence="6 9" id="KW-0472">Membrane</keyword>
<dbReference type="GO" id="GO:0043005">
    <property type="term" value="C:neuron projection"/>
    <property type="evidence" value="ECO:0007669"/>
    <property type="project" value="TreeGrafter"/>
</dbReference>
<feature type="region of interest" description="Disordered" evidence="8">
    <location>
        <begin position="259"/>
        <end position="283"/>
    </location>
</feature>
<dbReference type="EMBL" id="GIFC01016596">
    <property type="protein sequence ID" value="MXU98679.1"/>
    <property type="molecule type" value="Transcribed_RNA"/>
</dbReference>
<evidence type="ECO:0000313" key="11">
    <source>
        <dbReference type="EMBL" id="MXU98679.1"/>
    </source>
</evidence>
<dbReference type="PANTHER" id="PTHR21723:SF3">
    <property type="entry name" value="PROTEIN RIC-3"/>
    <property type="match status" value="1"/>
</dbReference>
<organism evidence="11">
    <name type="scientific">Ixodes ricinus</name>
    <name type="common">Common tick</name>
    <name type="synonym">Acarus ricinus</name>
    <dbReference type="NCBI Taxonomy" id="34613"/>
    <lineage>
        <taxon>Eukaryota</taxon>
        <taxon>Metazoa</taxon>
        <taxon>Ecdysozoa</taxon>
        <taxon>Arthropoda</taxon>
        <taxon>Chelicerata</taxon>
        <taxon>Arachnida</taxon>
        <taxon>Acari</taxon>
        <taxon>Parasitiformes</taxon>
        <taxon>Ixodida</taxon>
        <taxon>Ixodoidea</taxon>
        <taxon>Ixodidae</taxon>
        <taxon>Ixodinae</taxon>
        <taxon>Ixodes</taxon>
    </lineage>
</organism>
<feature type="transmembrane region" description="Helical" evidence="9">
    <location>
        <begin position="6"/>
        <end position="25"/>
    </location>
</feature>
<keyword evidence="3 9" id="KW-0812">Transmembrane</keyword>
<feature type="compositionally biased region" description="Acidic residues" evidence="8">
    <location>
        <begin position="317"/>
        <end position="326"/>
    </location>
</feature>
<feature type="compositionally biased region" description="Basic and acidic residues" evidence="8">
    <location>
        <begin position="58"/>
        <end position="83"/>
    </location>
</feature>
<dbReference type="GO" id="GO:0032259">
    <property type="term" value="P:methylation"/>
    <property type="evidence" value="ECO:0007669"/>
    <property type="project" value="UniProtKB-KW"/>
</dbReference>
<dbReference type="InterPro" id="IPR032763">
    <property type="entry name" value="RIC3_N"/>
</dbReference>
<dbReference type="GO" id="GO:0045202">
    <property type="term" value="C:synapse"/>
    <property type="evidence" value="ECO:0007669"/>
    <property type="project" value="GOC"/>
</dbReference>
<name>A0A6B0V937_IXORI</name>
<dbReference type="InterPro" id="IPR026160">
    <property type="entry name" value="Ric3"/>
</dbReference>
<dbReference type="GO" id="GO:0007271">
    <property type="term" value="P:synaptic transmission, cholinergic"/>
    <property type="evidence" value="ECO:0007669"/>
    <property type="project" value="TreeGrafter"/>
</dbReference>
<accession>A0A6B0V937</accession>
<dbReference type="Pfam" id="PF15361">
    <property type="entry name" value="RIC3"/>
    <property type="match status" value="1"/>
</dbReference>
<dbReference type="GO" id="GO:0005789">
    <property type="term" value="C:endoplasmic reticulum membrane"/>
    <property type="evidence" value="ECO:0007669"/>
    <property type="project" value="UniProtKB-SubCell"/>
</dbReference>
<evidence type="ECO:0000256" key="2">
    <source>
        <dbReference type="ARBA" id="ARBA00008538"/>
    </source>
</evidence>
<feature type="region of interest" description="Disordered" evidence="8">
    <location>
        <begin position="58"/>
        <end position="98"/>
    </location>
</feature>
<comment type="similarity">
    <text evidence="2">Belongs to the ric-3 family.</text>
</comment>
<feature type="region of interest" description="Disordered" evidence="8">
    <location>
        <begin position="317"/>
        <end position="355"/>
    </location>
</feature>
<dbReference type="PANTHER" id="PTHR21723">
    <property type="entry name" value="RESISTANCE TO INHIBITORS OF CHOLINESTERASE PROTEIN 3 RIC3"/>
    <property type="match status" value="1"/>
</dbReference>
<keyword evidence="11" id="KW-0489">Methyltransferase</keyword>
<dbReference type="GO" id="GO:0034394">
    <property type="term" value="P:protein localization to cell surface"/>
    <property type="evidence" value="ECO:0007669"/>
    <property type="project" value="TreeGrafter"/>
</dbReference>
<feature type="region of interest" description="Disordered" evidence="8">
    <location>
        <begin position="169"/>
        <end position="191"/>
    </location>
</feature>
<evidence type="ECO:0000256" key="6">
    <source>
        <dbReference type="ARBA" id="ARBA00023136"/>
    </source>
</evidence>
<proteinExistence type="inferred from homology"/>
<comment type="subcellular location">
    <subcellularLocation>
        <location evidence="1">Endoplasmic reticulum membrane</location>
    </subcellularLocation>
</comment>
<keyword evidence="5 9" id="KW-1133">Transmembrane helix</keyword>
<dbReference type="GO" id="GO:0043025">
    <property type="term" value="C:neuronal cell body"/>
    <property type="evidence" value="ECO:0007669"/>
    <property type="project" value="TreeGrafter"/>
</dbReference>
<evidence type="ECO:0000256" key="4">
    <source>
        <dbReference type="ARBA" id="ARBA00022824"/>
    </source>
</evidence>
<feature type="domain" description="Resistance to inhibitors of cholinesterase protein 3 N-terminal" evidence="10">
    <location>
        <begin position="17"/>
        <end position="216"/>
    </location>
</feature>
<feature type="coiled-coil region" evidence="7">
    <location>
        <begin position="191"/>
        <end position="218"/>
    </location>
</feature>
<keyword evidence="4" id="KW-0256">Endoplasmic reticulum</keyword>
<evidence type="ECO:0000256" key="1">
    <source>
        <dbReference type="ARBA" id="ARBA00004586"/>
    </source>
</evidence>